<protein>
    <recommendedName>
        <fullName evidence="2">Putative 5'-nucleotidase C-terminal domain-containing protein</fullName>
    </recommendedName>
</protein>
<evidence type="ECO:0000259" key="2">
    <source>
        <dbReference type="Pfam" id="PF21953"/>
    </source>
</evidence>
<dbReference type="PaxDb" id="2850-Phatr49665"/>
<dbReference type="AlphaFoldDB" id="B7GBD6"/>
<dbReference type="Pfam" id="PF21953">
    <property type="entry name" value="NadN_nucleosid_C"/>
    <property type="match status" value="1"/>
</dbReference>
<evidence type="ECO:0000256" key="1">
    <source>
        <dbReference type="SAM" id="Phobius"/>
    </source>
</evidence>
<name>B7GBD6_PHATC</name>
<dbReference type="EMBL" id="CM000625">
    <property type="protein sequence ID" value="EEC44196.1"/>
    <property type="molecule type" value="Genomic_DNA"/>
</dbReference>
<gene>
    <name evidence="3" type="ORF">PHATRDRAFT_49665</name>
</gene>
<accession>B7GBD6</accession>
<keyword evidence="4" id="KW-1185">Reference proteome</keyword>
<feature type="transmembrane region" description="Helical" evidence="1">
    <location>
        <begin position="578"/>
        <end position="597"/>
    </location>
</feature>
<dbReference type="PANTHER" id="PTHR11575:SF22">
    <property type="entry name" value="ADL392WP"/>
    <property type="match status" value="1"/>
</dbReference>
<dbReference type="GO" id="GO:0016787">
    <property type="term" value="F:hydrolase activity"/>
    <property type="evidence" value="ECO:0007669"/>
    <property type="project" value="InterPro"/>
</dbReference>
<dbReference type="InterPro" id="IPR006179">
    <property type="entry name" value="5_nucleotidase/apyrase"/>
</dbReference>
<keyword evidence="1" id="KW-1133">Transmembrane helix</keyword>
<reference evidence="3 4" key="1">
    <citation type="journal article" date="2008" name="Nature">
        <title>The Phaeodactylum genome reveals the evolutionary history of diatom genomes.</title>
        <authorList>
            <person name="Bowler C."/>
            <person name="Allen A.E."/>
            <person name="Badger J.H."/>
            <person name="Grimwood J."/>
            <person name="Jabbari K."/>
            <person name="Kuo A."/>
            <person name="Maheswari U."/>
            <person name="Martens C."/>
            <person name="Maumus F."/>
            <person name="Otillar R.P."/>
            <person name="Rayko E."/>
            <person name="Salamov A."/>
            <person name="Vandepoele K."/>
            <person name="Beszteri B."/>
            <person name="Gruber A."/>
            <person name="Heijde M."/>
            <person name="Katinka M."/>
            <person name="Mock T."/>
            <person name="Valentin K."/>
            <person name="Verret F."/>
            <person name="Berges J.A."/>
            <person name="Brownlee C."/>
            <person name="Cadoret J.P."/>
            <person name="Chiovitti A."/>
            <person name="Choi C.J."/>
            <person name="Coesel S."/>
            <person name="De Martino A."/>
            <person name="Detter J.C."/>
            <person name="Durkin C."/>
            <person name="Falciatore A."/>
            <person name="Fournet J."/>
            <person name="Haruta M."/>
            <person name="Huysman M.J."/>
            <person name="Jenkins B.D."/>
            <person name="Jiroutova K."/>
            <person name="Jorgensen R.E."/>
            <person name="Joubert Y."/>
            <person name="Kaplan A."/>
            <person name="Kroger N."/>
            <person name="Kroth P.G."/>
            <person name="La Roche J."/>
            <person name="Lindquist E."/>
            <person name="Lommer M."/>
            <person name="Martin-Jezequel V."/>
            <person name="Lopez P.J."/>
            <person name="Lucas S."/>
            <person name="Mangogna M."/>
            <person name="McGinnis K."/>
            <person name="Medlin L.K."/>
            <person name="Montsant A."/>
            <person name="Oudot-Le Secq M.P."/>
            <person name="Napoli C."/>
            <person name="Obornik M."/>
            <person name="Parker M.S."/>
            <person name="Petit J.L."/>
            <person name="Porcel B.M."/>
            <person name="Poulsen N."/>
            <person name="Robison M."/>
            <person name="Rychlewski L."/>
            <person name="Rynearson T.A."/>
            <person name="Schmutz J."/>
            <person name="Shapiro H."/>
            <person name="Siaut M."/>
            <person name="Stanley M."/>
            <person name="Sussman M.R."/>
            <person name="Taylor A.R."/>
            <person name="Vardi A."/>
            <person name="von Dassow P."/>
            <person name="Vyverman W."/>
            <person name="Willis A."/>
            <person name="Wyrwicz L.S."/>
            <person name="Rokhsar D.S."/>
            <person name="Weissenbach J."/>
            <person name="Armbrust E.V."/>
            <person name="Green B.R."/>
            <person name="Van de Peer Y."/>
            <person name="Grigoriev I.V."/>
        </authorList>
    </citation>
    <scope>NUCLEOTIDE SEQUENCE [LARGE SCALE GENOMIC DNA]</scope>
    <source>
        <strain evidence="3 4">CCAP 1055/1</strain>
    </source>
</reference>
<dbReference type="GeneID" id="7198151"/>
<dbReference type="SUPFAM" id="SSF55816">
    <property type="entry name" value="5'-nucleotidase (syn. UDP-sugar hydrolase), C-terminal domain"/>
    <property type="match status" value="1"/>
</dbReference>
<dbReference type="Gene3D" id="3.60.21.10">
    <property type="match status" value="1"/>
</dbReference>
<dbReference type="InterPro" id="IPR029052">
    <property type="entry name" value="Metallo-depent_PP-like"/>
</dbReference>
<dbReference type="KEGG" id="pti:PHATRDRAFT_49665"/>
<dbReference type="GO" id="GO:0005829">
    <property type="term" value="C:cytosol"/>
    <property type="evidence" value="ECO:0007669"/>
    <property type="project" value="TreeGrafter"/>
</dbReference>
<dbReference type="InterPro" id="IPR053828">
    <property type="entry name" value="Nucleosidase_C"/>
</dbReference>
<keyword evidence="1" id="KW-0812">Transmembrane</keyword>
<dbReference type="PANTHER" id="PTHR11575">
    <property type="entry name" value="5'-NUCLEOTIDASE-RELATED"/>
    <property type="match status" value="1"/>
</dbReference>
<dbReference type="Gene3D" id="3.90.780.10">
    <property type="entry name" value="5'-Nucleotidase, C-terminal domain"/>
    <property type="match status" value="1"/>
</dbReference>
<dbReference type="SUPFAM" id="SSF56300">
    <property type="entry name" value="Metallo-dependent phosphatases"/>
    <property type="match status" value="1"/>
</dbReference>
<evidence type="ECO:0000313" key="4">
    <source>
        <dbReference type="Proteomes" id="UP000000759"/>
    </source>
</evidence>
<reference evidence="4" key="2">
    <citation type="submission" date="2008-08" db="EMBL/GenBank/DDBJ databases">
        <authorList>
            <consortium name="Diatom Consortium"/>
            <person name="Grigoriev I."/>
            <person name="Grimwood J."/>
            <person name="Kuo A."/>
            <person name="Otillar R.P."/>
            <person name="Salamov A."/>
            <person name="Detter J.C."/>
            <person name="Lindquist E."/>
            <person name="Shapiro H."/>
            <person name="Lucas S."/>
            <person name="Glavina del Rio T."/>
            <person name="Pitluck S."/>
            <person name="Rokhsar D."/>
            <person name="Bowler C."/>
        </authorList>
    </citation>
    <scope>GENOME REANNOTATION</scope>
    <source>
        <strain evidence="4">CCAP 1055/1</strain>
    </source>
</reference>
<keyword evidence="1" id="KW-0472">Membrane</keyword>
<sequence>MPDTTIIDHSHTVFSSTSPLPLITVVVLTDVHSWVAGHARHSDTATADYGAVLSFYQHCQNLAATTQSTHALRDVLLVNNGDFLDGTGLSTVPPLHLLPILNRMPWDAFNLGNHELYHDESVAFLQRNGAFNTMGSKVGNGGNYLTSNTYWNSSDRDHTAMKENDDENERVQNWLDDVADRYQRTKRNVTQLRPLGRRYTILHAPHVNAHVLTFGFLYNFTNYCSSTYVQPVQEAIREKWFRRALLDESYDAILVLAHMDYQDQLVTVLHRAIRNILNETTAAPQTPIQFINGHSHRRGYAVLDPLATAMEAGRFLDTVGVVTFPTTRAAHNRTHEHGDVADLFGHVFLDANRKALREAVGIKNDVDFDTPAGQALSVLINSTRAALGLDDVLGCAPEKYFLPEWDTPASLWRLYTEHVVPATLTHDNASRVFVQSTGAWRMDLFAGTVTRDDLVAVSPYNDTIYAVARNVDGRALRKALKGFQTIPDNATLPPWAVASAHSIHKHGSYDLWAPRFDIPRLHAHLHQVWPHWNTTTPIQLFNISNPNQALTTTALWVEFVSTHWTCLRNTPVGDRSTHWLLALAIVGMVVLGSGVLLQERLRFVSKDTSDAQALVRDGADAVTSSHGKYGSLDDDEAA</sequence>
<dbReference type="HOGENOM" id="CLU_444461_0_0_1"/>
<dbReference type="GO" id="GO:0009166">
    <property type="term" value="P:nucleotide catabolic process"/>
    <property type="evidence" value="ECO:0007669"/>
    <property type="project" value="InterPro"/>
</dbReference>
<dbReference type="OrthoDB" id="7722975at2759"/>
<dbReference type="eggNOG" id="KOG4419">
    <property type="taxonomic scope" value="Eukaryota"/>
</dbReference>
<evidence type="ECO:0000313" key="3">
    <source>
        <dbReference type="EMBL" id="EEC44196.1"/>
    </source>
</evidence>
<dbReference type="OMA" id="DWNRNTF"/>
<proteinExistence type="predicted"/>
<dbReference type="RefSeq" id="XP_002184447.1">
    <property type="nucleotide sequence ID" value="XM_002184411.1"/>
</dbReference>
<dbReference type="Proteomes" id="UP000000759">
    <property type="component" value="Chromosome 23"/>
</dbReference>
<organism evidence="3 4">
    <name type="scientific">Phaeodactylum tricornutum (strain CCAP 1055/1)</name>
    <dbReference type="NCBI Taxonomy" id="556484"/>
    <lineage>
        <taxon>Eukaryota</taxon>
        <taxon>Sar</taxon>
        <taxon>Stramenopiles</taxon>
        <taxon>Ochrophyta</taxon>
        <taxon>Bacillariophyta</taxon>
        <taxon>Bacillariophyceae</taxon>
        <taxon>Bacillariophycidae</taxon>
        <taxon>Naviculales</taxon>
        <taxon>Phaeodactylaceae</taxon>
        <taxon>Phaeodactylum</taxon>
    </lineage>
</organism>
<dbReference type="InterPro" id="IPR036907">
    <property type="entry name" value="5'-Nucleotdase_C_sf"/>
</dbReference>
<feature type="domain" description="Putative 5'-nucleotidase C-terminal" evidence="2">
    <location>
        <begin position="406"/>
        <end position="481"/>
    </location>
</feature>
<dbReference type="InParanoid" id="B7GBD6"/>